<sequence>MITILVQTDPKKVVIRKKSKNLNQTEWKSLMKRSYLQSSCASRIRYCR</sequence>
<dbReference type="AlphaFoldDB" id="A0A7J8MCT2"/>
<evidence type="ECO:0000313" key="2">
    <source>
        <dbReference type="Proteomes" id="UP000593572"/>
    </source>
</evidence>
<gene>
    <name evidence="1" type="ORF">Golob_007528</name>
</gene>
<evidence type="ECO:0000313" key="1">
    <source>
        <dbReference type="EMBL" id="MBA0562489.1"/>
    </source>
</evidence>
<feature type="non-terminal residue" evidence="1">
    <location>
        <position position="48"/>
    </location>
</feature>
<proteinExistence type="predicted"/>
<name>A0A7J8MCT2_9ROSI</name>
<reference evidence="1 2" key="1">
    <citation type="journal article" date="2019" name="Genome Biol. Evol.">
        <title>Insights into the evolution of the New World diploid cottons (Gossypium, subgenus Houzingenia) based on genome sequencing.</title>
        <authorList>
            <person name="Grover C.E."/>
            <person name="Arick M.A. 2nd"/>
            <person name="Thrash A."/>
            <person name="Conover J.L."/>
            <person name="Sanders W.S."/>
            <person name="Peterson D.G."/>
            <person name="Frelichowski J.E."/>
            <person name="Scheffler J.A."/>
            <person name="Scheffler B.E."/>
            <person name="Wendel J.F."/>
        </authorList>
    </citation>
    <scope>NUCLEOTIDE SEQUENCE [LARGE SCALE GENOMIC DNA]</scope>
    <source>
        <strain evidence="1">157</strain>
        <tissue evidence="1">Leaf</tissue>
    </source>
</reference>
<protein>
    <submittedName>
        <fullName evidence="1">Uncharacterized protein</fullName>
    </submittedName>
</protein>
<dbReference type="Proteomes" id="UP000593572">
    <property type="component" value="Unassembled WGS sequence"/>
</dbReference>
<organism evidence="1 2">
    <name type="scientific">Gossypium lobatum</name>
    <dbReference type="NCBI Taxonomy" id="34289"/>
    <lineage>
        <taxon>Eukaryota</taxon>
        <taxon>Viridiplantae</taxon>
        <taxon>Streptophyta</taxon>
        <taxon>Embryophyta</taxon>
        <taxon>Tracheophyta</taxon>
        <taxon>Spermatophyta</taxon>
        <taxon>Magnoliopsida</taxon>
        <taxon>eudicotyledons</taxon>
        <taxon>Gunneridae</taxon>
        <taxon>Pentapetalae</taxon>
        <taxon>rosids</taxon>
        <taxon>malvids</taxon>
        <taxon>Malvales</taxon>
        <taxon>Malvaceae</taxon>
        <taxon>Malvoideae</taxon>
        <taxon>Gossypium</taxon>
    </lineage>
</organism>
<comment type="caution">
    <text evidence="1">The sequence shown here is derived from an EMBL/GenBank/DDBJ whole genome shotgun (WGS) entry which is preliminary data.</text>
</comment>
<dbReference type="EMBL" id="JABEZX010000008">
    <property type="protein sequence ID" value="MBA0562489.1"/>
    <property type="molecule type" value="Genomic_DNA"/>
</dbReference>
<accession>A0A7J8MCT2</accession>
<keyword evidence="2" id="KW-1185">Reference proteome</keyword>